<dbReference type="InterPro" id="IPR019749">
    <property type="entry name" value="Band_41_domain"/>
</dbReference>
<dbReference type="SUPFAM" id="SSF47031">
    <property type="entry name" value="Second domain of FERM"/>
    <property type="match status" value="1"/>
</dbReference>
<accession>A0ABQ9EUH0</accession>
<evidence type="ECO:0000256" key="2">
    <source>
        <dbReference type="ARBA" id="ARBA00009649"/>
    </source>
</evidence>
<dbReference type="Gene3D" id="3.10.20.90">
    <property type="entry name" value="Phosphatidylinositol 3-kinase Catalytic Subunit, Chain A, domain 1"/>
    <property type="match status" value="1"/>
</dbReference>
<dbReference type="PRINTS" id="PR00935">
    <property type="entry name" value="BAND41"/>
</dbReference>
<dbReference type="SMART" id="SM01196">
    <property type="entry name" value="FERM_C"/>
    <property type="match status" value="1"/>
</dbReference>
<evidence type="ECO:0000256" key="8">
    <source>
        <dbReference type="SAM" id="MobiDB-lite"/>
    </source>
</evidence>
<dbReference type="SMART" id="SM00404">
    <property type="entry name" value="PTPc_motif"/>
    <property type="match status" value="1"/>
</dbReference>
<dbReference type="InterPro" id="IPR000387">
    <property type="entry name" value="Tyr_Pase_dom"/>
</dbReference>
<evidence type="ECO:0000259" key="9">
    <source>
        <dbReference type="PROSITE" id="PS50055"/>
    </source>
</evidence>
<sequence>MPFGLKFKKTRRYEISSKNTFVVGVYMLDNSFLECTLSADSTGQECLDSIAQRIELPETQYFGLRYVTKKLQFHWVDLDKSLKKQIDKHAQAAHSPKLYFGVMFYIPGAHKITDEVARYQYFLQLKNDIVDGRIPLSMEQAVRLAAFSLQAEFGDHDYDRNAQDYFKENALFPKTMSKDENTLAELMNESINGYVSLQGVHPVKAEIQYIKEIQMMDGYGMEYFAAKDEKGKELYLGTSHQGMFARYLDGQATMWTEIARLQQSKKSLEIDTSKCSAQYQLEDTDTAKYVRRMGILQQKFYKSNKGTPRDIQQSAIPQRDSTDQLTQSQTSLTYSQHSQQSQQSHDQRYEHDLSQSHSTTSTEDYFRQSQQSLENSNHDLYQQQYIDGGQVVNGGIYSNIPQQHLQQTPEPQQMDPSYANRLALLPAYRPSPSYDEVMRRRANSIQQDNSQTISHTQIYTQPVDGITYSQPEIQHDVNQYTGQENQFMISAPVDDSTLYANVFQDEKNNYLQYSRQSERSGNLVIQPTYSSPDLPSQGLPQQYNSENILHEPLPYQYKAPPPYPSGSNSTPDLAVDIDKSNATGSPDLVSRKTLGLSALEMQSQLDKSVEDLSHVQDVGIVTEVTNSTTEIPTPEISIQQPDQDDGSSDNSNVTFHVKDTDSEVEDGSDKTPQRQGSKSAIQIKYVTPAKAPPPSASKEVITRRESFRRLMIARSGQKPQSAVLSEETGTASAQGDKLKHSDIIRTSSIKEVEKSPEKDLNENVKNEKNGTVRLKMGPLKIAAMNGLTMSRPMALALMNDESRAPKDERRRLLENKLSENLVFKEFEEIPKKVPSMECQVAKLPENESRNRFRDVLPYDATRVKLSSRKDNPSGYINASHVKLSVGERIWWYIATQAPLENTVTDFWQMIWEQEVDVIGMLTAFAEMGKMKCFTYWPQEIGPAHTMIFGDFQVTLMFCNDSLCYITNRISVVHLPSKKERQVWHLQYTDWPDHGCPDDMYGFLGFLDEVESVQRLAESEEGSGKKSPIVIHCSAGVGRTGVVILTQVMKWCLEHNHDIDLPRALGAIRQQRMFLVQTLGQYNFIHKTLIQYLKNTRLI</sequence>
<dbReference type="Gene3D" id="3.90.190.10">
    <property type="entry name" value="Protein tyrosine phosphatase superfamily"/>
    <property type="match status" value="1"/>
</dbReference>
<evidence type="ECO:0000256" key="1">
    <source>
        <dbReference type="ARBA" id="ARBA00004245"/>
    </source>
</evidence>
<evidence type="ECO:0000256" key="7">
    <source>
        <dbReference type="ARBA" id="ARBA00023212"/>
    </source>
</evidence>
<feature type="region of interest" description="Disordered" evidence="8">
    <location>
        <begin position="713"/>
        <end position="762"/>
    </location>
</feature>
<comment type="subcellular location">
    <subcellularLocation>
        <location evidence="1">Cytoplasm</location>
        <location evidence="1">Cytoskeleton</location>
    </subcellularLocation>
</comment>
<dbReference type="PROSITE" id="PS50057">
    <property type="entry name" value="FERM_3"/>
    <property type="match status" value="1"/>
</dbReference>
<keyword evidence="7" id="KW-0206">Cytoskeleton</keyword>
<feature type="compositionally biased region" description="Basic and acidic residues" evidence="8">
    <location>
        <begin position="345"/>
        <end position="354"/>
    </location>
</feature>
<dbReference type="InterPro" id="IPR018979">
    <property type="entry name" value="FERM_N"/>
</dbReference>
<dbReference type="SMART" id="SM00295">
    <property type="entry name" value="B41"/>
    <property type="match status" value="1"/>
</dbReference>
<dbReference type="InterPro" id="IPR014352">
    <property type="entry name" value="FERM/acyl-CoA-bd_prot_sf"/>
</dbReference>
<dbReference type="Pfam" id="PF09380">
    <property type="entry name" value="FERM_C"/>
    <property type="match status" value="1"/>
</dbReference>
<keyword evidence="13" id="KW-1185">Reference proteome</keyword>
<organism evidence="12 13">
    <name type="scientific">Tegillarca granosa</name>
    <name type="common">Malaysian cockle</name>
    <name type="synonym">Anadara granosa</name>
    <dbReference type="NCBI Taxonomy" id="220873"/>
    <lineage>
        <taxon>Eukaryota</taxon>
        <taxon>Metazoa</taxon>
        <taxon>Spiralia</taxon>
        <taxon>Lophotrochozoa</taxon>
        <taxon>Mollusca</taxon>
        <taxon>Bivalvia</taxon>
        <taxon>Autobranchia</taxon>
        <taxon>Pteriomorphia</taxon>
        <taxon>Arcoida</taxon>
        <taxon>Arcoidea</taxon>
        <taxon>Arcidae</taxon>
        <taxon>Tegillarca</taxon>
    </lineage>
</organism>
<dbReference type="InterPro" id="IPR011993">
    <property type="entry name" value="PH-like_dom_sf"/>
</dbReference>
<feature type="region of interest" description="Disordered" evidence="8">
    <location>
        <begin position="553"/>
        <end position="589"/>
    </location>
</feature>
<comment type="similarity">
    <text evidence="2">Belongs to the protein-tyrosine phosphatase family. Non-receptor class subfamily.</text>
</comment>
<dbReference type="InterPro" id="IPR016130">
    <property type="entry name" value="Tyr_Pase_AS"/>
</dbReference>
<dbReference type="InterPro" id="IPR000242">
    <property type="entry name" value="PTP_cat"/>
</dbReference>
<feature type="domain" description="FERM" evidence="11">
    <location>
        <begin position="21"/>
        <end position="305"/>
    </location>
</feature>
<feature type="compositionally biased region" description="Polar residues" evidence="8">
    <location>
        <begin position="717"/>
        <end position="733"/>
    </location>
</feature>
<dbReference type="Gene3D" id="1.20.80.10">
    <property type="match status" value="1"/>
</dbReference>
<evidence type="ECO:0000313" key="12">
    <source>
        <dbReference type="EMBL" id="KAJ8307996.1"/>
    </source>
</evidence>
<evidence type="ECO:0000256" key="5">
    <source>
        <dbReference type="ARBA" id="ARBA00022801"/>
    </source>
</evidence>
<feature type="compositionally biased region" description="Polar residues" evidence="8">
    <location>
        <begin position="355"/>
        <end position="371"/>
    </location>
</feature>
<dbReference type="PROSITE" id="PS50056">
    <property type="entry name" value="TYR_PHOSPHATASE_2"/>
    <property type="match status" value="1"/>
</dbReference>
<dbReference type="InterPro" id="IPR029071">
    <property type="entry name" value="Ubiquitin-like_domsf"/>
</dbReference>
<dbReference type="PROSITE" id="PS50055">
    <property type="entry name" value="TYR_PHOSPHATASE_PTP"/>
    <property type="match status" value="1"/>
</dbReference>
<dbReference type="PANTHER" id="PTHR45706:SF1">
    <property type="entry name" value="PEZ, ISOFORM A"/>
    <property type="match status" value="1"/>
</dbReference>
<reference evidence="12 13" key="1">
    <citation type="submission" date="2022-12" db="EMBL/GenBank/DDBJ databases">
        <title>Chromosome-level genome of Tegillarca granosa.</title>
        <authorList>
            <person name="Kim J."/>
        </authorList>
    </citation>
    <scope>NUCLEOTIDE SEQUENCE [LARGE SCALE GENOMIC DNA]</scope>
    <source>
        <strain evidence="12">Teg-2019</strain>
        <tissue evidence="12">Adductor muscle</tissue>
    </source>
</reference>
<feature type="domain" description="Tyrosine specific protein phosphatases" evidence="10">
    <location>
        <begin position="1003"/>
        <end position="1082"/>
    </location>
</feature>
<dbReference type="Pfam" id="PF00102">
    <property type="entry name" value="Y_phosphatase"/>
    <property type="match status" value="1"/>
</dbReference>
<dbReference type="EMBL" id="JARBDR010000657">
    <property type="protein sequence ID" value="KAJ8307996.1"/>
    <property type="molecule type" value="Genomic_DNA"/>
</dbReference>
<dbReference type="PANTHER" id="PTHR45706">
    <property type="entry name" value="TYROSINE-PROTEIN PHOSPHATASE"/>
    <property type="match status" value="1"/>
</dbReference>
<evidence type="ECO:0000256" key="4">
    <source>
        <dbReference type="ARBA" id="ARBA00022490"/>
    </source>
</evidence>
<dbReference type="PRINTS" id="PR00700">
    <property type="entry name" value="PRTYPHPHTASE"/>
</dbReference>
<dbReference type="SMART" id="SM00194">
    <property type="entry name" value="PTPc"/>
    <property type="match status" value="1"/>
</dbReference>
<dbReference type="InterPro" id="IPR035963">
    <property type="entry name" value="FERM_2"/>
</dbReference>
<dbReference type="EC" id="3.1.3.48" evidence="3"/>
<dbReference type="InterPro" id="IPR018980">
    <property type="entry name" value="FERM_PH-like_C"/>
</dbReference>
<feature type="region of interest" description="Disordered" evidence="8">
    <location>
        <begin position="626"/>
        <end position="701"/>
    </location>
</feature>
<dbReference type="PROSITE" id="PS00383">
    <property type="entry name" value="TYR_PHOSPHATASE_1"/>
    <property type="match status" value="1"/>
</dbReference>
<name>A0ABQ9EUH0_TEGGR</name>
<dbReference type="SUPFAM" id="SSF50729">
    <property type="entry name" value="PH domain-like"/>
    <property type="match status" value="1"/>
</dbReference>
<comment type="caution">
    <text evidence="12">The sequence shown here is derived from an EMBL/GenBank/DDBJ whole genome shotgun (WGS) entry which is preliminary data.</text>
</comment>
<evidence type="ECO:0000259" key="11">
    <source>
        <dbReference type="PROSITE" id="PS50057"/>
    </source>
</evidence>
<dbReference type="Pfam" id="PF09379">
    <property type="entry name" value="FERM_N"/>
    <property type="match status" value="1"/>
</dbReference>
<evidence type="ECO:0000259" key="10">
    <source>
        <dbReference type="PROSITE" id="PS50056"/>
    </source>
</evidence>
<feature type="region of interest" description="Disordered" evidence="8">
    <location>
        <begin position="301"/>
        <end position="371"/>
    </location>
</feature>
<dbReference type="SUPFAM" id="SSF54236">
    <property type="entry name" value="Ubiquitin-like"/>
    <property type="match status" value="1"/>
</dbReference>
<feature type="compositionally biased region" description="Basic and acidic residues" evidence="8">
    <location>
        <begin position="736"/>
        <end position="762"/>
    </location>
</feature>
<feature type="domain" description="Tyrosine-protein phosphatase" evidence="9">
    <location>
        <begin position="822"/>
        <end position="1091"/>
    </location>
</feature>
<dbReference type="InterPro" id="IPR029021">
    <property type="entry name" value="Prot-tyrosine_phosphatase-like"/>
</dbReference>
<gene>
    <name evidence="12" type="ORF">KUTeg_012870</name>
</gene>
<evidence type="ECO:0000313" key="13">
    <source>
        <dbReference type="Proteomes" id="UP001217089"/>
    </source>
</evidence>
<feature type="compositionally biased region" description="Basic and acidic residues" evidence="8">
    <location>
        <begin position="656"/>
        <end position="672"/>
    </location>
</feature>
<dbReference type="Pfam" id="PF00373">
    <property type="entry name" value="FERM_M"/>
    <property type="match status" value="1"/>
</dbReference>
<dbReference type="InterPro" id="IPR019748">
    <property type="entry name" value="FERM_central"/>
</dbReference>
<dbReference type="CDD" id="cd17099">
    <property type="entry name" value="FERM_F1_PTPN14_like"/>
    <property type="match status" value="1"/>
</dbReference>
<dbReference type="Gene3D" id="2.30.29.30">
    <property type="entry name" value="Pleckstrin-homology domain (PH domain)/Phosphotyrosine-binding domain (PTB)"/>
    <property type="match status" value="1"/>
</dbReference>
<dbReference type="InterPro" id="IPR000299">
    <property type="entry name" value="FERM_domain"/>
</dbReference>
<feature type="compositionally biased region" description="Low complexity" evidence="8">
    <location>
        <begin position="323"/>
        <end position="344"/>
    </location>
</feature>
<dbReference type="InterPro" id="IPR003595">
    <property type="entry name" value="Tyr_Pase_cat"/>
</dbReference>
<keyword evidence="4" id="KW-0963">Cytoplasm</keyword>
<dbReference type="SUPFAM" id="SSF52799">
    <property type="entry name" value="(Phosphotyrosine protein) phosphatases II"/>
    <property type="match status" value="1"/>
</dbReference>
<keyword evidence="6" id="KW-0904">Protein phosphatase</keyword>
<protein>
    <recommendedName>
        <fullName evidence="3">protein-tyrosine-phosphatase</fullName>
        <ecNumber evidence="3">3.1.3.48</ecNumber>
    </recommendedName>
</protein>
<evidence type="ECO:0000256" key="6">
    <source>
        <dbReference type="ARBA" id="ARBA00022912"/>
    </source>
</evidence>
<dbReference type="Proteomes" id="UP001217089">
    <property type="component" value="Unassembled WGS sequence"/>
</dbReference>
<keyword evidence="5" id="KW-0378">Hydrolase</keyword>
<evidence type="ECO:0000256" key="3">
    <source>
        <dbReference type="ARBA" id="ARBA00013064"/>
    </source>
</evidence>
<dbReference type="CDD" id="cd14473">
    <property type="entry name" value="FERM_B-lobe"/>
    <property type="match status" value="1"/>
</dbReference>
<proteinExistence type="inferred from homology"/>
<feature type="compositionally biased region" description="Polar residues" evidence="8">
    <location>
        <begin position="626"/>
        <end position="641"/>
    </location>
</feature>
<feature type="compositionally biased region" description="Polar residues" evidence="8">
    <location>
        <begin position="301"/>
        <end position="316"/>
    </location>
</feature>